<evidence type="ECO:0000259" key="4">
    <source>
        <dbReference type="PROSITE" id="PS50011"/>
    </source>
</evidence>
<keyword evidence="6" id="KW-1185">Reference proteome</keyword>
<feature type="compositionally biased region" description="Low complexity" evidence="3">
    <location>
        <begin position="44"/>
        <end position="55"/>
    </location>
</feature>
<name>A0A9Q0M6V3_BLOTA</name>
<evidence type="ECO:0000313" key="5">
    <source>
        <dbReference type="EMBL" id="KAJ6221028.1"/>
    </source>
</evidence>
<gene>
    <name evidence="5" type="ORF">RDWZM_006840</name>
</gene>
<dbReference type="GO" id="GO:0035556">
    <property type="term" value="P:intracellular signal transduction"/>
    <property type="evidence" value="ECO:0007669"/>
    <property type="project" value="TreeGrafter"/>
</dbReference>
<evidence type="ECO:0000256" key="1">
    <source>
        <dbReference type="ARBA" id="ARBA00022741"/>
    </source>
</evidence>
<keyword evidence="1" id="KW-0547">Nucleotide-binding</keyword>
<feature type="region of interest" description="Disordered" evidence="3">
    <location>
        <begin position="179"/>
        <end position="198"/>
    </location>
</feature>
<reference evidence="5" key="1">
    <citation type="submission" date="2022-12" db="EMBL/GenBank/DDBJ databases">
        <title>Genome assemblies of Blomia tropicalis.</title>
        <authorList>
            <person name="Cui Y."/>
        </authorList>
    </citation>
    <scope>NUCLEOTIDE SEQUENCE</scope>
    <source>
        <tissue evidence="5">Adult mites</tissue>
    </source>
</reference>
<dbReference type="InterPro" id="IPR011009">
    <property type="entry name" value="Kinase-like_dom_sf"/>
</dbReference>
<evidence type="ECO:0000256" key="2">
    <source>
        <dbReference type="ARBA" id="ARBA00022840"/>
    </source>
</evidence>
<feature type="compositionally biased region" description="Basic and acidic residues" evidence="3">
    <location>
        <begin position="23"/>
        <end position="34"/>
    </location>
</feature>
<dbReference type="EMBL" id="JAPWDV010000002">
    <property type="protein sequence ID" value="KAJ6221028.1"/>
    <property type="molecule type" value="Genomic_DNA"/>
</dbReference>
<dbReference type="Proteomes" id="UP001142055">
    <property type="component" value="Chromosome 2"/>
</dbReference>
<dbReference type="PANTHER" id="PTHR24346">
    <property type="entry name" value="MAP/MICROTUBULE AFFINITY-REGULATING KINASE"/>
    <property type="match status" value="1"/>
</dbReference>
<dbReference type="PANTHER" id="PTHR24346:SF30">
    <property type="entry name" value="MATERNAL EMBRYONIC LEUCINE ZIPPER KINASE"/>
    <property type="match status" value="1"/>
</dbReference>
<keyword evidence="2" id="KW-0067">ATP-binding</keyword>
<accession>A0A9Q0M6V3</accession>
<dbReference type="GO" id="GO:0004674">
    <property type="term" value="F:protein serine/threonine kinase activity"/>
    <property type="evidence" value="ECO:0007669"/>
    <property type="project" value="TreeGrafter"/>
</dbReference>
<evidence type="ECO:0000256" key="3">
    <source>
        <dbReference type="SAM" id="MobiDB-lite"/>
    </source>
</evidence>
<dbReference type="OMA" id="LACKHIR"/>
<protein>
    <recommendedName>
        <fullName evidence="4">Protein kinase domain-containing protein</fullName>
    </recommendedName>
</protein>
<dbReference type="InterPro" id="IPR008271">
    <property type="entry name" value="Ser/Thr_kinase_AS"/>
</dbReference>
<dbReference type="PROSITE" id="PS00108">
    <property type="entry name" value="PROTEIN_KINASE_ST"/>
    <property type="match status" value="1"/>
</dbReference>
<dbReference type="SUPFAM" id="SSF56112">
    <property type="entry name" value="Protein kinase-like (PK-like)"/>
    <property type="match status" value="1"/>
</dbReference>
<dbReference type="InterPro" id="IPR000719">
    <property type="entry name" value="Prot_kinase_dom"/>
</dbReference>
<comment type="caution">
    <text evidence="5">The sequence shown here is derived from an EMBL/GenBank/DDBJ whole genome shotgun (WGS) entry which is preliminary data.</text>
</comment>
<organism evidence="5 6">
    <name type="scientific">Blomia tropicalis</name>
    <name type="common">Mite</name>
    <dbReference type="NCBI Taxonomy" id="40697"/>
    <lineage>
        <taxon>Eukaryota</taxon>
        <taxon>Metazoa</taxon>
        <taxon>Ecdysozoa</taxon>
        <taxon>Arthropoda</taxon>
        <taxon>Chelicerata</taxon>
        <taxon>Arachnida</taxon>
        <taxon>Acari</taxon>
        <taxon>Acariformes</taxon>
        <taxon>Sarcoptiformes</taxon>
        <taxon>Astigmata</taxon>
        <taxon>Glycyphagoidea</taxon>
        <taxon>Echimyopodidae</taxon>
        <taxon>Blomia</taxon>
    </lineage>
</organism>
<dbReference type="Gene3D" id="1.10.510.10">
    <property type="entry name" value="Transferase(Phosphotransferase) domain 1"/>
    <property type="match status" value="1"/>
</dbReference>
<dbReference type="SMART" id="SM00220">
    <property type="entry name" value="S_TKc"/>
    <property type="match status" value="1"/>
</dbReference>
<dbReference type="PROSITE" id="PS50011">
    <property type="entry name" value="PROTEIN_KINASE_DOM"/>
    <property type="match status" value="1"/>
</dbReference>
<dbReference type="GO" id="GO:0005737">
    <property type="term" value="C:cytoplasm"/>
    <property type="evidence" value="ECO:0007669"/>
    <property type="project" value="TreeGrafter"/>
</dbReference>
<evidence type="ECO:0000313" key="6">
    <source>
        <dbReference type="Proteomes" id="UP001142055"/>
    </source>
</evidence>
<dbReference type="GO" id="GO:0005524">
    <property type="term" value="F:ATP binding"/>
    <property type="evidence" value="ECO:0007669"/>
    <property type="project" value="UniProtKB-KW"/>
</dbReference>
<feature type="region of interest" description="Disordered" evidence="3">
    <location>
        <begin position="23"/>
        <end position="73"/>
    </location>
</feature>
<dbReference type="AlphaFoldDB" id="A0A9Q0M6V3"/>
<dbReference type="Pfam" id="PF00069">
    <property type="entry name" value="Pkinase"/>
    <property type="match status" value="1"/>
</dbReference>
<proteinExistence type="predicted"/>
<feature type="domain" description="Protein kinase" evidence="4">
    <location>
        <begin position="271"/>
        <end position="538"/>
    </location>
</feature>
<sequence length="543" mass="63357">MGNLFSPPNVSNDNQYRPLKSYVNHDKSNEDSKSNRTWQPMNQTSMSSSTMFSTKKISKSHLTNDKESKSISNDSMNEHSIYWGRSKQFPSKTKHVYNNKHKKNYGLELSNTSLKHNQMFAKNFDFFRSHFQHELMGKPCDSEPSPSLSINYDPLIVQKFLKTSNKISSQFNQMFRKKSSATTTLTNNNKKDKGQQSKVLNVPDSRASLRTFSGLSVDSQKSIYRMNKINKSLTLIGKTFTIISTDHQNLNKSLTKSPSIQTPTEVMVRGYVFLRETSRGSFSNLFLCSCFSMPDQELACKHIRSSELIFKMPCLKDFLDEEVFILQRVNHENIIEMYEIITTPTDIYVFMKFANKGTIYDYLYREWRKPLPETYAKRWMKHIMMALAYVHDQEIVHRDLKLENFLLDDKYTALLSDFGLAVYIPSSHSNKLLSIYCGTPEYMAPELANKLRANLDPFPADIYSMGICLFEMVNFYRPFAISFSKANYSVLYRQQHRMYQFNKLVFLEQECHLLLNLLLEPKPTIRPKAHEVLDHVWFKLQLR</sequence>